<name>A0A173YJ28_9CLOT</name>
<evidence type="ECO:0000313" key="8">
    <source>
        <dbReference type="Proteomes" id="UP000095594"/>
    </source>
</evidence>
<dbReference type="Proteomes" id="UP000095594">
    <property type="component" value="Unassembled WGS sequence"/>
</dbReference>
<feature type="domain" description="NfeD-like C-terminal" evidence="6">
    <location>
        <begin position="84"/>
        <end position="138"/>
    </location>
</feature>
<dbReference type="GO" id="GO:0005886">
    <property type="term" value="C:plasma membrane"/>
    <property type="evidence" value="ECO:0007669"/>
    <property type="project" value="TreeGrafter"/>
</dbReference>
<evidence type="ECO:0000256" key="5">
    <source>
        <dbReference type="SAM" id="Phobius"/>
    </source>
</evidence>
<feature type="transmembrane region" description="Helical" evidence="5">
    <location>
        <begin position="35"/>
        <end position="68"/>
    </location>
</feature>
<feature type="transmembrane region" description="Helical" evidence="5">
    <location>
        <begin position="7"/>
        <end position="29"/>
    </location>
</feature>
<protein>
    <submittedName>
        <fullName evidence="7">Membrane protein implicated in regulation of membrane protease activity</fullName>
    </submittedName>
</protein>
<keyword evidence="7" id="KW-0378">Hydrolase</keyword>
<evidence type="ECO:0000256" key="4">
    <source>
        <dbReference type="ARBA" id="ARBA00023136"/>
    </source>
</evidence>
<dbReference type="PANTHER" id="PTHR33507">
    <property type="entry name" value="INNER MEMBRANE PROTEIN YBBJ"/>
    <property type="match status" value="1"/>
</dbReference>
<dbReference type="InterPro" id="IPR052165">
    <property type="entry name" value="Membrane_assoc_protease"/>
</dbReference>
<dbReference type="RefSeq" id="WP_055263133.1">
    <property type="nucleotide sequence ID" value="NZ_CABIXQ010000002.1"/>
</dbReference>
<accession>A0A173YJ28</accession>
<keyword evidence="2 5" id="KW-0812">Transmembrane</keyword>
<dbReference type="EMBL" id="CYZX01000002">
    <property type="protein sequence ID" value="CUN63789.1"/>
    <property type="molecule type" value="Genomic_DNA"/>
</dbReference>
<reference evidence="7 8" key="1">
    <citation type="submission" date="2015-09" db="EMBL/GenBank/DDBJ databases">
        <authorList>
            <consortium name="Pathogen Informatics"/>
        </authorList>
    </citation>
    <scope>NUCLEOTIDE SEQUENCE [LARGE SCALE GENOMIC DNA]</scope>
    <source>
        <strain evidence="7 8">2789STDY5834856</strain>
    </source>
</reference>
<proteinExistence type="predicted"/>
<evidence type="ECO:0000256" key="3">
    <source>
        <dbReference type="ARBA" id="ARBA00022989"/>
    </source>
</evidence>
<keyword evidence="7" id="KW-0645">Protease</keyword>
<gene>
    <name evidence="7" type="ORF">ERS852471_00251</name>
</gene>
<dbReference type="GO" id="GO:0006508">
    <property type="term" value="P:proteolysis"/>
    <property type="evidence" value="ECO:0007669"/>
    <property type="project" value="UniProtKB-KW"/>
</dbReference>
<evidence type="ECO:0000259" key="6">
    <source>
        <dbReference type="Pfam" id="PF01957"/>
    </source>
</evidence>
<sequence length="142" mass="16003">MLDVIIWLVVAVVAIIVDIVTSSFIFMWFSIGALVAIILSFFGISMALQFIVFLITGIVLIAVGYPWAKKKFKVEKNHTLTMEQAYIGRVMKANEDIVEKSKIKVDGIYWTAYNKGKKISKDDQFVIVGIEGNKLIVELKEN</sequence>
<evidence type="ECO:0000256" key="1">
    <source>
        <dbReference type="ARBA" id="ARBA00004141"/>
    </source>
</evidence>
<evidence type="ECO:0000256" key="2">
    <source>
        <dbReference type="ARBA" id="ARBA00022692"/>
    </source>
</evidence>
<dbReference type="Gene3D" id="2.40.50.140">
    <property type="entry name" value="Nucleic acid-binding proteins"/>
    <property type="match status" value="1"/>
</dbReference>
<organism evidence="7 8">
    <name type="scientific">Clostridium disporicum</name>
    <dbReference type="NCBI Taxonomy" id="84024"/>
    <lineage>
        <taxon>Bacteria</taxon>
        <taxon>Bacillati</taxon>
        <taxon>Bacillota</taxon>
        <taxon>Clostridia</taxon>
        <taxon>Eubacteriales</taxon>
        <taxon>Clostridiaceae</taxon>
        <taxon>Clostridium</taxon>
    </lineage>
</organism>
<dbReference type="SUPFAM" id="SSF141322">
    <property type="entry name" value="NfeD domain-like"/>
    <property type="match status" value="1"/>
</dbReference>
<comment type="subcellular location">
    <subcellularLocation>
        <location evidence="1">Membrane</location>
        <topology evidence="1">Multi-pass membrane protein</topology>
    </subcellularLocation>
</comment>
<evidence type="ECO:0000313" key="7">
    <source>
        <dbReference type="EMBL" id="CUN63789.1"/>
    </source>
</evidence>
<keyword evidence="4 5" id="KW-0472">Membrane</keyword>
<dbReference type="InterPro" id="IPR002810">
    <property type="entry name" value="NfeD-like_C"/>
</dbReference>
<dbReference type="AlphaFoldDB" id="A0A173YJ28"/>
<dbReference type="InterPro" id="IPR012340">
    <property type="entry name" value="NA-bd_OB-fold"/>
</dbReference>
<keyword evidence="3 5" id="KW-1133">Transmembrane helix</keyword>
<dbReference type="PANTHER" id="PTHR33507:SF3">
    <property type="entry name" value="INNER MEMBRANE PROTEIN YBBJ"/>
    <property type="match status" value="1"/>
</dbReference>
<dbReference type="OrthoDB" id="1726749at2"/>
<dbReference type="Pfam" id="PF01957">
    <property type="entry name" value="NfeD"/>
    <property type="match status" value="1"/>
</dbReference>
<dbReference type="GO" id="GO:0008233">
    <property type="term" value="F:peptidase activity"/>
    <property type="evidence" value="ECO:0007669"/>
    <property type="project" value="UniProtKB-KW"/>
</dbReference>